<dbReference type="GO" id="GO:0016881">
    <property type="term" value="F:acid-amino acid ligase activity"/>
    <property type="evidence" value="ECO:0007669"/>
    <property type="project" value="InterPro"/>
</dbReference>
<dbReference type="Pfam" id="PF02875">
    <property type="entry name" value="Mur_ligase_C"/>
    <property type="match status" value="1"/>
</dbReference>
<evidence type="ECO:0000259" key="1">
    <source>
        <dbReference type="Pfam" id="PF02875"/>
    </source>
</evidence>
<feature type="domain" description="Mur ligase C-terminal" evidence="1">
    <location>
        <begin position="3"/>
        <end position="78"/>
    </location>
</feature>
<dbReference type="SUPFAM" id="SSF53244">
    <property type="entry name" value="MurD-like peptide ligases, peptide-binding domain"/>
    <property type="match status" value="1"/>
</dbReference>
<dbReference type="AlphaFoldDB" id="A0A378W0D1"/>
<organism evidence="2">
    <name type="scientific">Neisseria gonorrhoeae</name>
    <dbReference type="NCBI Taxonomy" id="485"/>
    <lineage>
        <taxon>Bacteria</taxon>
        <taxon>Pseudomonadati</taxon>
        <taxon>Pseudomonadota</taxon>
        <taxon>Betaproteobacteria</taxon>
        <taxon>Neisseriales</taxon>
        <taxon>Neisseriaceae</taxon>
        <taxon>Neisseria</taxon>
    </lineage>
</organism>
<dbReference type="Gene3D" id="3.90.190.20">
    <property type="entry name" value="Mur ligase, C-terminal domain"/>
    <property type="match status" value="1"/>
</dbReference>
<dbReference type="InterPro" id="IPR036615">
    <property type="entry name" value="Mur_ligase_C_dom_sf"/>
</dbReference>
<proteinExistence type="predicted"/>
<sequence length="88" mass="9739">MLSDKDIDGVSETVKDQFDEWYIAPLDVPRGMTADALKAKLEQHHIENIQTFAAVRDAYRAAASKAGEDDRIVVFGSFHTVADVMSVL</sequence>
<dbReference type="EMBL" id="UGRI01000001">
    <property type="protein sequence ID" value="SUA24478.1"/>
    <property type="molecule type" value="Genomic_DNA"/>
</dbReference>
<reference evidence="2" key="1">
    <citation type="submission" date="2018-06" db="EMBL/GenBank/DDBJ databases">
        <authorList>
            <consortium name="Pathogen Informatics"/>
            <person name="Doyle S."/>
        </authorList>
    </citation>
    <scope>NUCLEOTIDE SEQUENCE [LARGE SCALE GENOMIC DNA]</scope>
    <source>
        <strain evidence="2">NCTC11421</strain>
    </source>
</reference>
<evidence type="ECO:0000313" key="2">
    <source>
        <dbReference type="EMBL" id="SUA24478.1"/>
    </source>
</evidence>
<dbReference type="InterPro" id="IPR004101">
    <property type="entry name" value="Mur_ligase_C"/>
</dbReference>
<accession>A0A378W0D1</accession>
<protein>
    <submittedName>
        <fullName evidence="2">Bifunctional folylpolyglutamate synthase/dihydrofolate synthase</fullName>
    </submittedName>
</protein>
<gene>
    <name evidence="2" type="primary">folC_3</name>
    <name evidence="2" type="ORF">NCTC11421_02478</name>
</gene>
<name>A0A378W0D1_NEIGO</name>